<dbReference type="KEGG" id="poh:DPM16_07985"/>
<evidence type="ECO:0000313" key="8">
    <source>
        <dbReference type="EMBL" id="MBT8591468.1"/>
    </source>
</evidence>
<dbReference type="Gene3D" id="3.40.5.90">
    <property type="entry name" value="CDGSH iron-sulfur domain, mitoNEET-type"/>
    <property type="match status" value="2"/>
</dbReference>
<reference evidence="6" key="3">
    <citation type="journal article" date="2019" name="Int. J. Syst. Evol. Microbiol.">
        <title>Polynucleobacter paneuropaeus sp. nov., characterized by six strains isolated from freshwater lakes located along a 3000 km north-south cross-section across Europe.</title>
        <authorList>
            <person name="Hoetzinger M."/>
            <person name="Schmidt J."/>
            <person name="Pitt A."/>
            <person name="Koll U."/>
            <person name="Lang E."/>
            <person name="Hahn M.W."/>
        </authorList>
    </citation>
    <scope>NUCLEOTIDE SEQUENCE</scope>
    <source>
        <strain evidence="6">MG-25-Pas1-D2</strain>
    </source>
</reference>
<evidence type="ECO:0000256" key="2">
    <source>
        <dbReference type="ARBA" id="ARBA00022723"/>
    </source>
</evidence>
<dbReference type="OrthoDB" id="9795032at2"/>
<feature type="domain" description="Iron-binding zinc finger CDGSH type" evidence="5">
    <location>
        <begin position="51"/>
        <end position="81"/>
    </location>
</feature>
<dbReference type="Proteomes" id="UP000251072">
    <property type="component" value="Unassembled WGS sequence"/>
</dbReference>
<dbReference type="GO" id="GO:0005737">
    <property type="term" value="C:cytoplasm"/>
    <property type="evidence" value="ECO:0007669"/>
    <property type="project" value="UniProtKB-ARBA"/>
</dbReference>
<keyword evidence="11" id="KW-1185">Reference proteome</keyword>
<reference evidence="7" key="4">
    <citation type="journal article" date="2021" name="Genome Biol. Evol.">
        <title>Continental-Scale Gene Flow Prevents Allopatric Divergence of Pelagic Freshwater Bacteria.</title>
        <authorList>
            <person name="Hoetzinger M."/>
            <person name="Pitt A."/>
            <person name="Huemer A."/>
            <person name="Hahn M.W."/>
        </authorList>
    </citation>
    <scope>NUCLEOTIDE SEQUENCE</scope>
    <source>
        <strain evidence="8">AP-YLGG-20-G6</strain>
        <strain evidence="7">SM1-W8</strain>
    </source>
</reference>
<dbReference type="GO" id="GO:0046872">
    <property type="term" value="F:metal ion binding"/>
    <property type="evidence" value="ECO:0007669"/>
    <property type="project" value="UniProtKB-KW"/>
</dbReference>
<keyword evidence="2" id="KW-0479">Metal-binding</keyword>
<keyword evidence="4" id="KW-0411">Iron-sulfur</keyword>
<protein>
    <submittedName>
        <fullName evidence="6">CDGSH iron-sulfur domain-containing protein</fullName>
    </submittedName>
</protein>
<evidence type="ECO:0000313" key="7">
    <source>
        <dbReference type="EMBL" id="MBT8551610.1"/>
    </source>
</evidence>
<dbReference type="EMBL" id="QMCH01000001">
    <property type="protein sequence ID" value="RAZ43598.1"/>
    <property type="molecule type" value="Genomic_DNA"/>
</dbReference>
<evidence type="ECO:0000256" key="3">
    <source>
        <dbReference type="ARBA" id="ARBA00023004"/>
    </source>
</evidence>
<dbReference type="RefSeq" id="WP_112205663.1">
    <property type="nucleotide sequence ID" value="NZ_CBCSBS010000002.1"/>
</dbReference>
<gene>
    <name evidence="9" type="ORF">DP176_00995</name>
    <name evidence="8" type="ORF">G6693_05940</name>
    <name evidence="7" type="ORF">G6731_06515</name>
    <name evidence="6" type="ORF">Pas1_09160</name>
</gene>
<dbReference type="Proteomes" id="UP000783102">
    <property type="component" value="Unassembled WGS sequence"/>
</dbReference>
<dbReference type="Proteomes" id="UP000762271">
    <property type="component" value="Unassembled WGS sequence"/>
</dbReference>
<keyword evidence="1" id="KW-0001">2Fe-2S</keyword>
<dbReference type="InterPro" id="IPR052950">
    <property type="entry name" value="CISD"/>
</dbReference>
<dbReference type="Proteomes" id="UP000248592">
    <property type="component" value="Chromosome"/>
</dbReference>
<evidence type="ECO:0000256" key="1">
    <source>
        <dbReference type="ARBA" id="ARBA00022714"/>
    </source>
</evidence>
<evidence type="ECO:0000256" key="4">
    <source>
        <dbReference type="ARBA" id="ARBA00023014"/>
    </source>
</evidence>
<dbReference type="EMBL" id="JAANEY010000001">
    <property type="protein sequence ID" value="MBT8551610.1"/>
    <property type="molecule type" value="Genomic_DNA"/>
</dbReference>
<dbReference type="Pfam" id="PF09360">
    <property type="entry name" value="zf-CDGSH"/>
    <property type="match status" value="2"/>
</dbReference>
<proteinExistence type="predicted"/>
<dbReference type="PANTHER" id="PTHR46491:SF3">
    <property type="entry name" value="CDGSH IRON-SULFUR DOMAIN-CONTAINING PROTEIN 3, MITOCHONDRIAL"/>
    <property type="match status" value="1"/>
</dbReference>
<dbReference type="InterPro" id="IPR042216">
    <property type="entry name" value="MitoNEET_CISD"/>
</dbReference>
<evidence type="ECO:0000259" key="5">
    <source>
        <dbReference type="SMART" id="SM00704"/>
    </source>
</evidence>
<evidence type="ECO:0000313" key="11">
    <source>
        <dbReference type="Proteomes" id="UP000251072"/>
    </source>
</evidence>
<dbReference type="InterPro" id="IPR018967">
    <property type="entry name" value="FeS-contain_CDGSH-typ"/>
</dbReference>
<sequence>MTAMNKPVIAQKAPCPTEVEAGQVYFWCTCGKSKRQPFCDGSHTASGFNPLRVQEAESKTVYLCACKQTSTPPYCDGSHTKL</sequence>
<name>A0A2Z4JPI2_9BURK</name>
<keyword evidence="3" id="KW-0408">Iron</keyword>
<evidence type="ECO:0000313" key="6">
    <source>
        <dbReference type="EMBL" id="AWW50535.1"/>
    </source>
</evidence>
<dbReference type="EMBL" id="JAANGI010000001">
    <property type="protein sequence ID" value="MBT8591468.1"/>
    <property type="molecule type" value="Genomic_DNA"/>
</dbReference>
<evidence type="ECO:0000313" key="9">
    <source>
        <dbReference type="EMBL" id="RAZ43598.1"/>
    </source>
</evidence>
<dbReference type="AlphaFoldDB" id="A0A2Z4JPI2"/>
<feature type="domain" description="Iron-binding zinc finger CDGSH type" evidence="5">
    <location>
        <begin position="12"/>
        <end position="49"/>
    </location>
</feature>
<dbReference type="PANTHER" id="PTHR46491">
    <property type="entry name" value="CDGSH IRON SULFUR DOMAIN PROTEIN HOMOLOG"/>
    <property type="match status" value="1"/>
</dbReference>
<dbReference type="SMART" id="SM00704">
    <property type="entry name" value="ZnF_CDGSH"/>
    <property type="match status" value="2"/>
</dbReference>
<evidence type="ECO:0000313" key="10">
    <source>
        <dbReference type="Proteomes" id="UP000248592"/>
    </source>
</evidence>
<dbReference type="GO" id="GO:0051537">
    <property type="term" value="F:2 iron, 2 sulfur cluster binding"/>
    <property type="evidence" value="ECO:0007669"/>
    <property type="project" value="UniProtKB-KW"/>
</dbReference>
<reference evidence="10" key="1">
    <citation type="submission" date="2018-06" db="EMBL/GenBank/DDBJ databases">
        <title>Description of a new Polynucleobacter species.</title>
        <authorList>
            <person name="Hahn M.W."/>
        </authorList>
    </citation>
    <scope>NUCLEOTIDE SEQUENCE [LARGE SCALE GENOMIC DNA]</scope>
    <source>
        <strain evidence="10">MG-25-Pas1-D2</strain>
    </source>
</reference>
<organism evidence="6 10">
    <name type="scientific">Polynucleobacter paneuropaeus</name>
    <dbReference type="NCBI Taxonomy" id="2527775"/>
    <lineage>
        <taxon>Bacteria</taxon>
        <taxon>Pseudomonadati</taxon>
        <taxon>Pseudomonadota</taxon>
        <taxon>Betaproteobacteria</taxon>
        <taxon>Burkholderiales</taxon>
        <taxon>Burkholderiaceae</taxon>
        <taxon>Polynucleobacter</taxon>
    </lineage>
</organism>
<accession>A0A2Z4JPI2</accession>
<dbReference type="EMBL" id="CP030085">
    <property type="protein sequence ID" value="AWW50535.1"/>
    <property type="molecule type" value="Genomic_DNA"/>
</dbReference>
<reference evidence="9 11" key="2">
    <citation type="submission" date="2018-06" db="EMBL/GenBank/DDBJ databases">
        <title>Genome of strain Polynucleobacter sp. FUKU-NW-11.</title>
        <authorList>
            <person name="Hahn M.W."/>
        </authorList>
    </citation>
    <scope>NUCLEOTIDE SEQUENCE [LARGE SCALE GENOMIC DNA]</scope>
    <source>
        <strain evidence="9">FUKU-NW-11</strain>
        <strain evidence="11">FUKU-NW11</strain>
    </source>
</reference>